<dbReference type="SUPFAM" id="SSF55729">
    <property type="entry name" value="Acyl-CoA N-acyltransferases (Nat)"/>
    <property type="match status" value="1"/>
</dbReference>
<dbReference type="InterPro" id="IPR000182">
    <property type="entry name" value="GNAT_dom"/>
</dbReference>
<organism evidence="2 3">
    <name type="scientific">Roseitalea porphyridii</name>
    <dbReference type="NCBI Taxonomy" id="1852022"/>
    <lineage>
        <taxon>Bacteria</taxon>
        <taxon>Pseudomonadati</taxon>
        <taxon>Pseudomonadota</taxon>
        <taxon>Alphaproteobacteria</taxon>
        <taxon>Hyphomicrobiales</taxon>
        <taxon>Ahrensiaceae</taxon>
        <taxon>Roseitalea</taxon>
    </lineage>
</organism>
<feature type="domain" description="N-acetyltransferase" evidence="1">
    <location>
        <begin position="3"/>
        <end position="140"/>
    </location>
</feature>
<dbReference type="PROSITE" id="PS51186">
    <property type="entry name" value="GNAT"/>
    <property type="match status" value="1"/>
</dbReference>
<dbReference type="RefSeq" id="WP_131617017.1">
    <property type="nucleotide sequence ID" value="NZ_CP036532.1"/>
</dbReference>
<dbReference type="InterPro" id="IPR016181">
    <property type="entry name" value="Acyl_CoA_acyltransferase"/>
</dbReference>
<keyword evidence="2" id="KW-0808">Transferase</keyword>
<reference evidence="2 3" key="1">
    <citation type="journal article" date="2017" name="Int. J. Syst. Evol. Microbiol.">
        <title>Roseitalea porphyridii gen. nov., sp. nov., isolated from a red alga, and reclassification of Hoeflea suaedae Chung et al. 2013 as Pseudohoeflea suaedae gen. nov., comb. nov.</title>
        <authorList>
            <person name="Hyeon J.W."/>
            <person name="Jeong S.E."/>
            <person name="Baek K."/>
            <person name="Jeon C.O."/>
        </authorList>
    </citation>
    <scope>NUCLEOTIDE SEQUENCE [LARGE SCALE GENOMIC DNA]</scope>
    <source>
        <strain evidence="2 3">MA7-20</strain>
    </source>
</reference>
<dbReference type="Proteomes" id="UP000293719">
    <property type="component" value="Chromosome"/>
</dbReference>
<name>A0A4P6V377_9HYPH</name>
<dbReference type="OrthoDB" id="9787920at2"/>
<gene>
    <name evidence="2" type="ORF">E0E05_12515</name>
</gene>
<keyword evidence="3" id="KW-1185">Reference proteome</keyword>
<dbReference type="CDD" id="cd04301">
    <property type="entry name" value="NAT_SF"/>
    <property type="match status" value="1"/>
</dbReference>
<dbReference type="GO" id="GO:0016747">
    <property type="term" value="F:acyltransferase activity, transferring groups other than amino-acyl groups"/>
    <property type="evidence" value="ECO:0007669"/>
    <property type="project" value="InterPro"/>
</dbReference>
<proteinExistence type="predicted"/>
<evidence type="ECO:0000313" key="2">
    <source>
        <dbReference type="EMBL" id="QBK31353.1"/>
    </source>
</evidence>
<dbReference type="GeneID" id="90768123"/>
<dbReference type="AlphaFoldDB" id="A0A4P6V377"/>
<evidence type="ECO:0000313" key="3">
    <source>
        <dbReference type="Proteomes" id="UP000293719"/>
    </source>
</evidence>
<sequence>MLGEIVFVAGEEPALVEETLAPMSEAAEAAGRPFEIEPFHLRAVGNDGRFLGGAFCRIMQGWVYVAYIGVSADARGGGIGAALMARIETVARERGLAGVYLDTFDFQAPGFYDRMGYAEIGRLPAVGDAPQRIWYCKRLDAAGNDGENGDGRT</sequence>
<dbReference type="KEGG" id="rpod:E0E05_12515"/>
<dbReference type="Gene3D" id="3.40.630.30">
    <property type="match status" value="1"/>
</dbReference>
<accession>A0A4P6V377</accession>
<dbReference type="Pfam" id="PF00583">
    <property type="entry name" value="Acetyltransf_1"/>
    <property type="match status" value="1"/>
</dbReference>
<evidence type="ECO:0000259" key="1">
    <source>
        <dbReference type="PROSITE" id="PS51186"/>
    </source>
</evidence>
<dbReference type="EMBL" id="CP036532">
    <property type="protein sequence ID" value="QBK31353.1"/>
    <property type="molecule type" value="Genomic_DNA"/>
</dbReference>
<protein>
    <submittedName>
        <fullName evidence="2">GNAT family N-acetyltransferase</fullName>
    </submittedName>
</protein>